<accession>A0A5B0EEN8</accession>
<evidence type="ECO:0000313" key="2">
    <source>
        <dbReference type="EMBL" id="KAA0977126.1"/>
    </source>
</evidence>
<dbReference type="EMBL" id="VOBL01000008">
    <property type="protein sequence ID" value="KAA0977126.1"/>
    <property type="molecule type" value="Genomic_DNA"/>
</dbReference>
<gene>
    <name evidence="2" type="ORF">FQ154_09495</name>
</gene>
<proteinExistence type="predicted"/>
<keyword evidence="1" id="KW-1133">Transmembrane helix</keyword>
<keyword evidence="1" id="KW-0812">Transmembrane</keyword>
<dbReference type="AlphaFoldDB" id="A0A5B0EEN8"/>
<dbReference type="RefSeq" id="WP_149619510.1">
    <property type="nucleotide sequence ID" value="NZ_VOBL01000008.1"/>
</dbReference>
<evidence type="ECO:0000256" key="1">
    <source>
        <dbReference type="SAM" id="Phobius"/>
    </source>
</evidence>
<keyword evidence="1" id="KW-0472">Membrane</keyword>
<protein>
    <submittedName>
        <fullName evidence="2">Uncharacterized protein</fullName>
    </submittedName>
</protein>
<sequence length="66" mass="7096">MFRPESHLPLPLPLPLPTIVHTLVIGVGFGVVPLGARRPRPACLFDRAGIFGKDTRYATLAGANFS</sequence>
<evidence type="ECO:0000313" key="3">
    <source>
        <dbReference type="Proteomes" id="UP000323856"/>
    </source>
</evidence>
<reference evidence="2 3" key="1">
    <citation type="submission" date="2019-07" db="EMBL/GenBank/DDBJ databases">
        <title>Analysis of the biochemical properties, biological activity and biotechnological potential of siderophores and biosurfactants produced by Antarctic psychrotolerant bacteria.</title>
        <authorList>
            <person name="Styczynski M."/>
            <person name="Krucon T."/>
            <person name="Decewicz P."/>
            <person name="Dziewit L."/>
        </authorList>
    </citation>
    <scope>NUCLEOTIDE SEQUENCE [LARGE SCALE GENOMIC DNA]</scope>
    <source>
        <strain evidence="2 3">ANT_H27</strain>
    </source>
</reference>
<feature type="transmembrane region" description="Helical" evidence="1">
    <location>
        <begin position="12"/>
        <end position="32"/>
    </location>
</feature>
<name>A0A5B0EEN8_9MICC</name>
<dbReference type="Proteomes" id="UP000323856">
    <property type="component" value="Unassembled WGS sequence"/>
</dbReference>
<organism evidence="2 3">
    <name type="scientific">Paeniglutamicibacter gangotriensis</name>
    <dbReference type="NCBI Taxonomy" id="254787"/>
    <lineage>
        <taxon>Bacteria</taxon>
        <taxon>Bacillati</taxon>
        <taxon>Actinomycetota</taxon>
        <taxon>Actinomycetes</taxon>
        <taxon>Micrococcales</taxon>
        <taxon>Micrococcaceae</taxon>
        <taxon>Paeniglutamicibacter</taxon>
    </lineage>
</organism>
<comment type="caution">
    <text evidence="2">The sequence shown here is derived from an EMBL/GenBank/DDBJ whole genome shotgun (WGS) entry which is preliminary data.</text>
</comment>